<keyword evidence="3" id="KW-1185">Reference proteome</keyword>
<reference evidence="2 3" key="1">
    <citation type="journal article" date="2019" name="New Phytol.">
        <title>Comparative genomics reveals unique wood-decay strategies and fruiting body development in the Schizophyllaceae.</title>
        <authorList>
            <person name="Almasi E."/>
            <person name="Sahu N."/>
            <person name="Krizsan K."/>
            <person name="Balint B."/>
            <person name="Kovacs G.M."/>
            <person name="Kiss B."/>
            <person name="Cseklye J."/>
            <person name="Drula E."/>
            <person name="Henrissat B."/>
            <person name="Nagy I."/>
            <person name="Chovatia M."/>
            <person name="Adam C."/>
            <person name="LaButti K."/>
            <person name="Lipzen A."/>
            <person name="Riley R."/>
            <person name="Grigoriev I.V."/>
            <person name="Nagy L.G."/>
        </authorList>
    </citation>
    <scope>NUCLEOTIDE SEQUENCE [LARGE SCALE GENOMIC DNA]</scope>
    <source>
        <strain evidence="2 3">NL-1724</strain>
    </source>
</reference>
<dbReference type="SUPFAM" id="SSF51735">
    <property type="entry name" value="NAD(P)-binding Rossmann-fold domains"/>
    <property type="match status" value="1"/>
</dbReference>
<dbReference type="Gene3D" id="3.40.50.720">
    <property type="entry name" value="NAD(P)-binding Rossmann-like Domain"/>
    <property type="match status" value="1"/>
</dbReference>
<dbReference type="Proteomes" id="UP000320762">
    <property type="component" value="Unassembled WGS sequence"/>
</dbReference>
<dbReference type="EMBL" id="VDMD01000001">
    <property type="protein sequence ID" value="TRM69837.1"/>
    <property type="molecule type" value="Genomic_DNA"/>
</dbReference>
<evidence type="ECO:0000313" key="2">
    <source>
        <dbReference type="EMBL" id="TRM69837.1"/>
    </source>
</evidence>
<comment type="caution">
    <text evidence="2">The sequence shown here is derived from an EMBL/GenBank/DDBJ whole genome shotgun (WGS) entry which is preliminary data.</text>
</comment>
<dbReference type="InterPro" id="IPR036291">
    <property type="entry name" value="NAD(P)-bd_dom_sf"/>
</dbReference>
<organism evidence="2 3">
    <name type="scientific">Schizophyllum amplum</name>
    <dbReference type="NCBI Taxonomy" id="97359"/>
    <lineage>
        <taxon>Eukaryota</taxon>
        <taxon>Fungi</taxon>
        <taxon>Dikarya</taxon>
        <taxon>Basidiomycota</taxon>
        <taxon>Agaricomycotina</taxon>
        <taxon>Agaricomycetes</taxon>
        <taxon>Agaricomycetidae</taxon>
        <taxon>Agaricales</taxon>
        <taxon>Schizophyllaceae</taxon>
        <taxon>Schizophyllum</taxon>
    </lineage>
</organism>
<keyword evidence="1" id="KW-0732">Signal</keyword>
<accession>A0A550CYG8</accession>
<dbReference type="AlphaFoldDB" id="A0A550CYG8"/>
<feature type="chain" id="PRO_5022184212" evidence="1">
    <location>
        <begin position="19"/>
        <end position="215"/>
    </location>
</feature>
<name>A0A550CYG8_9AGAR</name>
<feature type="signal peptide" evidence="1">
    <location>
        <begin position="1"/>
        <end position="18"/>
    </location>
</feature>
<evidence type="ECO:0000313" key="3">
    <source>
        <dbReference type="Proteomes" id="UP000320762"/>
    </source>
</evidence>
<protein>
    <submittedName>
        <fullName evidence="2">Uncharacterized protein</fullName>
    </submittedName>
</protein>
<sequence>MARMSRIVAVFGATGLQACCEIAMADAADKASIKVAVTGAECVFAWTFPYATVSEVIPGVNIVNASKEAGARFVVLRCPVASRAVHSDYKAAVQTYLEASDSRSMHAWVQAVSLKTRSEDTLNGLCGHLLPFEKTDSGYVIHTIARPGTMYLRLGKPVELKRMATMGVGAVDDMYDFTAECSWYPAIEVPLEELGVKMGTIEEFARSVIKLRMEG</sequence>
<evidence type="ECO:0000256" key="1">
    <source>
        <dbReference type="SAM" id="SignalP"/>
    </source>
</evidence>
<dbReference type="OrthoDB" id="419598at2759"/>
<proteinExistence type="predicted"/>
<gene>
    <name evidence="2" type="ORF">BD626DRAFT_533348</name>
</gene>
<dbReference type="PROSITE" id="PS51257">
    <property type="entry name" value="PROKAR_LIPOPROTEIN"/>
    <property type="match status" value="1"/>
</dbReference>